<evidence type="ECO:0000256" key="1">
    <source>
        <dbReference type="SAM" id="MobiDB-lite"/>
    </source>
</evidence>
<evidence type="ECO:0000313" key="3">
    <source>
        <dbReference type="Proteomes" id="UP001567538"/>
    </source>
</evidence>
<organism evidence="2 3">
    <name type="scientific">Salvia divinorum</name>
    <name type="common">Maria pastora</name>
    <name type="synonym">Diviner's sage</name>
    <dbReference type="NCBI Taxonomy" id="28513"/>
    <lineage>
        <taxon>Eukaryota</taxon>
        <taxon>Viridiplantae</taxon>
        <taxon>Streptophyta</taxon>
        <taxon>Embryophyta</taxon>
        <taxon>Tracheophyta</taxon>
        <taxon>Spermatophyta</taxon>
        <taxon>Magnoliopsida</taxon>
        <taxon>eudicotyledons</taxon>
        <taxon>Gunneridae</taxon>
        <taxon>Pentapetalae</taxon>
        <taxon>asterids</taxon>
        <taxon>lamiids</taxon>
        <taxon>Lamiales</taxon>
        <taxon>Lamiaceae</taxon>
        <taxon>Nepetoideae</taxon>
        <taxon>Mentheae</taxon>
        <taxon>Salviinae</taxon>
        <taxon>Salvia</taxon>
        <taxon>Salvia subgen. Calosphace</taxon>
    </lineage>
</organism>
<name>A0ABD1I3W1_SALDI</name>
<keyword evidence="3" id="KW-1185">Reference proteome</keyword>
<dbReference type="AlphaFoldDB" id="A0ABD1I3W1"/>
<sequence>MLQSRSKLGGRRRVEHVWTLEESRGRSRKVKNRRRAWRTSERHLTLNGQGRAQAGLVSVVQLASCAAAVPDDGRDHSASGGGTGATAEIPLDKRVRTREG</sequence>
<accession>A0ABD1I3W1</accession>
<protein>
    <submittedName>
        <fullName evidence="2">Uncharacterized protein</fullName>
    </submittedName>
</protein>
<evidence type="ECO:0000313" key="2">
    <source>
        <dbReference type="EMBL" id="KAL1563391.1"/>
    </source>
</evidence>
<gene>
    <name evidence="2" type="ORF">AAHA92_05863</name>
</gene>
<feature type="compositionally biased region" description="Basic and acidic residues" evidence="1">
    <location>
        <begin position="90"/>
        <end position="100"/>
    </location>
</feature>
<dbReference type="Proteomes" id="UP001567538">
    <property type="component" value="Unassembled WGS sequence"/>
</dbReference>
<feature type="region of interest" description="Disordered" evidence="1">
    <location>
        <begin position="70"/>
        <end position="100"/>
    </location>
</feature>
<proteinExistence type="predicted"/>
<dbReference type="EMBL" id="JBEAFC010000003">
    <property type="protein sequence ID" value="KAL1563391.1"/>
    <property type="molecule type" value="Genomic_DNA"/>
</dbReference>
<comment type="caution">
    <text evidence="2">The sequence shown here is derived from an EMBL/GenBank/DDBJ whole genome shotgun (WGS) entry which is preliminary data.</text>
</comment>
<reference evidence="2 3" key="1">
    <citation type="submission" date="2024-06" db="EMBL/GenBank/DDBJ databases">
        <title>A chromosome level genome sequence of Diviner's sage (Salvia divinorum).</title>
        <authorList>
            <person name="Ford S.A."/>
            <person name="Ro D.-K."/>
            <person name="Ness R.W."/>
            <person name="Phillips M.A."/>
        </authorList>
    </citation>
    <scope>NUCLEOTIDE SEQUENCE [LARGE SCALE GENOMIC DNA]</scope>
    <source>
        <strain evidence="2">SAF-2024a</strain>
        <tissue evidence="2">Leaf</tissue>
    </source>
</reference>